<feature type="domain" description="ABC transmembrane type-1" evidence="10">
    <location>
        <begin position="24"/>
        <end position="318"/>
    </location>
</feature>
<comment type="subcellular location">
    <subcellularLocation>
        <location evidence="1">Cell membrane</location>
        <topology evidence="1">Multi-pass membrane protein</topology>
    </subcellularLocation>
</comment>
<keyword evidence="2 8" id="KW-0812">Transmembrane</keyword>
<protein>
    <submittedName>
        <fullName evidence="11">ABC transporter ATP-binding protein</fullName>
    </submittedName>
</protein>
<evidence type="ECO:0000313" key="12">
    <source>
        <dbReference type="Proteomes" id="UP001596310"/>
    </source>
</evidence>
<dbReference type="InterPro" id="IPR011527">
    <property type="entry name" value="ABC1_TM_dom"/>
</dbReference>
<dbReference type="InterPro" id="IPR027417">
    <property type="entry name" value="P-loop_NTPase"/>
</dbReference>
<dbReference type="PROSITE" id="PS50929">
    <property type="entry name" value="ABC_TM1F"/>
    <property type="match status" value="1"/>
</dbReference>
<dbReference type="EMBL" id="JBHSSM010000024">
    <property type="protein sequence ID" value="MFC6316148.1"/>
    <property type="molecule type" value="Genomic_DNA"/>
</dbReference>
<evidence type="ECO:0000256" key="6">
    <source>
        <dbReference type="ARBA" id="ARBA00023136"/>
    </source>
</evidence>
<evidence type="ECO:0000256" key="7">
    <source>
        <dbReference type="SAM" id="MobiDB-lite"/>
    </source>
</evidence>
<dbReference type="PANTHER" id="PTHR43394:SF1">
    <property type="entry name" value="ATP-BINDING CASSETTE SUB-FAMILY B MEMBER 10, MITOCHONDRIAL"/>
    <property type="match status" value="1"/>
</dbReference>
<keyword evidence="5 8" id="KW-1133">Transmembrane helix</keyword>
<dbReference type="Gene3D" id="3.40.50.300">
    <property type="entry name" value="P-loop containing nucleotide triphosphate hydrolases"/>
    <property type="match status" value="1"/>
</dbReference>
<evidence type="ECO:0000256" key="5">
    <source>
        <dbReference type="ARBA" id="ARBA00022989"/>
    </source>
</evidence>
<evidence type="ECO:0000256" key="2">
    <source>
        <dbReference type="ARBA" id="ARBA00022692"/>
    </source>
</evidence>
<feature type="domain" description="ABC transporter" evidence="9">
    <location>
        <begin position="398"/>
        <end position="636"/>
    </location>
</feature>
<keyword evidence="6 8" id="KW-0472">Membrane</keyword>
<evidence type="ECO:0000256" key="1">
    <source>
        <dbReference type="ARBA" id="ARBA00004651"/>
    </source>
</evidence>
<dbReference type="GO" id="GO:0005524">
    <property type="term" value="F:ATP binding"/>
    <property type="evidence" value="ECO:0007669"/>
    <property type="project" value="UniProtKB-KW"/>
</dbReference>
<keyword evidence="3" id="KW-0547">Nucleotide-binding</keyword>
<organism evidence="11 12">
    <name type="scientific">Lapidilactobacillus achengensis</name>
    <dbReference type="NCBI Taxonomy" id="2486000"/>
    <lineage>
        <taxon>Bacteria</taxon>
        <taxon>Bacillati</taxon>
        <taxon>Bacillota</taxon>
        <taxon>Bacilli</taxon>
        <taxon>Lactobacillales</taxon>
        <taxon>Lactobacillaceae</taxon>
        <taxon>Lapidilactobacillus</taxon>
    </lineage>
</organism>
<feature type="transmembrane region" description="Helical" evidence="8">
    <location>
        <begin position="140"/>
        <end position="160"/>
    </location>
</feature>
<reference evidence="12" key="1">
    <citation type="journal article" date="2019" name="Int. J. Syst. Evol. Microbiol.">
        <title>The Global Catalogue of Microorganisms (GCM) 10K type strain sequencing project: providing services to taxonomists for standard genome sequencing and annotation.</title>
        <authorList>
            <consortium name="The Broad Institute Genomics Platform"/>
            <consortium name="The Broad Institute Genome Sequencing Center for Infectious Disease"/>
            <person name="Wu L."/>
            <person name="Ma J."/>
        </authorList>
    </citation>
    <scope>NUCLEOTIDE SEQUENCE [LARGE SCALE GENOMIC DNA]</scope>
    <source>
        <strain evidence="12">CCM 8897</strain>
    </source>
</reference>
<proteinExistence type="predicted"/>
<keyword evidence="12" id="KW-1185">Reference proteome</keyword>
<dbReference type="Gene3D" id="1.20.1560.10">
    <property type="entry name" value="ABC transporter type 1, transmembrane domain"/>
    <property type="match status" value="1"/>
</dbReference>
<evidence type="ECO:0000256" key="3">
    <source>
        <dbReference type="ARBA" id="ARBA00022741"/>
    </source>
</evidence>
<dbReference type="InterPro" id="IPR036640">
    <property type="entry name" value="ABC1_TM_sf"/>
</dbReference>
<feature type="transmembrane region" description="Helical" evidence="8">
    <location>
        <begin position="180"/>
        <end position="199"/>
    </location>
</feature>
<dbReference type="SUPFAM" id="SSF52540">
    <property type="entry name" value="P-loop containing nucleoside triphosphate hydrolases"/>
    <property type="match status" value="1"/>
</dbReference>
<dbReference type="InterPro" id="IPR003593">
    <property type="entry name" value="AAA+_ATPase"/>
</dbReference>
<feature type="transmembrane region" description="Helical" evidence="8">
    <location>
        <begin position="21"/>
        <end position="39"/>
    </location>
</feature>
<dbReference type="PANTHER" id="PTHR43394">
    <property type="entry name" value="ATP-DEPENDENT PERMEASE MDL1, MITOCHONDRIAL"/>
    <property type="match status" value="1"/>
</dbReference>
<dbReference type="CDD" id="cd03228">
    <property type="entry name" value="ABCC_MRP_Like"/>
    <property type="match status" value="1"/>
</dbReference>
<evidence type="ECO:0000313" key="11">
    <source>
        <dbReference type="EMBL" id="MFC6316148.1"/>
    </source>
</evidence>
<evidence type="ECO:0000256" key="4">
    <source>
        <dbReference type="ARBA" id="ARBA00022840"/>
    </source>
</evidence>
<dbReference type="Pfam" id="PF00005">
    <property type="entry name" value="ABC_tran"/>
    <property type="match status" value="1"/>
</dbReference>
<comment type="caution">
    <text evidence="11">The sequence shown here is derived from an EMBL/GenBank/DDBJ whole genome shotgun (WGS) entry which is preliminary data.</text>
</comment>
<dbReference type="SMART" id="SM00382">
    <property type="entry name" value="AAA"/>
    <property type="match status" value="1"/>
</dbReference>
<feature type="transmembrane region" description="Helical" evidence="8">
    <location>
        <begin position="59"/>
        <end position="79"/>
    </location>
</feature>
<feature type="transmembrane region" description="Helical" evidence="8">
    <location>
        <begin position="279"/>
        <end position="312"/>
    </location>
</feature>
<evidence type="ECO:0000259" key="9">
    <source>
        <dbReference type="PROSITE" id="PS50893"/>
    </source>
</evidence>
<dbReference type="PROSITE" id="PS50893">
    <property type="entry name" value="ABC_TRANSPORTER_2"/>
    <property type="match status" value="1"/>
</dbReference>
<feature type="region of interest" description="Disordered" evidence="7">
    <location>
        <begin position="361"/>
        <end position="383"/>
    </location>
</feature>
<evidence type="ECO:0000256" key="8">
    <source>
        <dbReference type="SAM" id="Phobius"/>
    </source>
</evidence>
<dbReference type="InterPro" id="IPR039421">
    <property type="entry name" value="Type_1_exporter"/>
</dbReference>
<evidence type="ECO:0000259" key="10">
    <source>
        <dbReference type="PROSITE" id="PS50929"/>
    </source>
</evidence>
<keyword evidence="4 11" id="KW-0067">ATP-binding</keyword>
<gene>
    <name evidence="11" type="ORF">ACFQHW_11285</name>
</gene>
<dbReference type="Proteomes" id="UP001596310">
    <property type="component" value="Unassembled WGS sequence"/>
</dbReference>
<dbReference type="RefSeq" id="WP_164511077.1">
    <property type="nucleotide sequence ID" value="NZ_JBHSSM010000024.1"/>
</dbReference>
<name>A0ABW1US89_9LACO</name>
<feature type="compositionally biased region" description="Low complexity" evidence="7">
    <location>
        <begin position="361"/>
        <end position="371"/>
    </location>
</feature>
<accession>A0ABW1US89</accession>
<dbReference type="SUPFAM" id="SSF90123">
    <property type="entry name" value="ABC transporter transmembrane region"/>
    <property type="match status" value="1"/>
</dbReference>
<sequence length="644" mass="70849">MSQWLKTKVALKMIHELVPRSLRVLVLAALVTVLYPYYASTSLALIINALTAKAALNNLIMLVVGLSFGGLLFGLLNNWMNLQVTLIKQEIYLRFTQRSAEKTMTLNYEQLESPEVMALRTKGENALVYNNALNQVIDGLFSGTLNVVISFVITVVTMVAILTTHSGQNSSLAQFTNSPWFSLILLIALAVPLLLSVVLSNRNRHLQQTVMDQIVSFNQADGYFTNQVLLNDDSGAIFRAFKASNSFLQWITQQFKLTPIQLVIANRQKMALNTASLQALTLLVTGGLYALICLKAYVGAITIGAIIIYVGYLQNFINVVSANIAQWNDGLAMLDYLNTLIDFLALPDAGAPAELTELTDDAQTTTTAPTEQGEEPSANVTEAAAPTSDSAVSLAPTIQFEHVWFHYAGSQRWVIKDLNLTLTPQTQVAIVGRNGSGKTTIVKLLCRLYQPTRGRILINGQDIRELSADQFQQLIGVVFQDFKLLAYPIDQNIAAAADVDPAKMWSALAASGMGTWVKQLPEGEKTWLSHDLNDHGRDVSGGEGQKLAIARAYYKDAPILILDEPTAALDPQSEFDIYQNFQTISNGKSALYISHRMGSCRFCDRILVLQAGQIIQDGDHQSLLADTAGLYHRLYTAQAQYYQS</sequence>
<dbReference type="InterPro" id="IPR003439">
    <property type="entry name" value="ABC_transporter-like_ATP-bd"/>
</dbReference>